<protein>
    <submittedName>
        <fullName evidence="3">Pyruvate dehydrogenase E2 component (Dihydrolipoamide acetyltransferase)/N-formylmaleamate deformylase</fullName>
    </submittedName>
</protein>
<gene>
    <name evidence="3" type="ORF">CLV43_10711</name>
</gene>
<dbReference type="RefSeq" id="WP_106189390.1">
    <property type="nucleotide sequence ID" value="NZ_PVTF01000007.1"/>
</dbReference>
<evidence type="ECO:0000313" key="3">
    <source>
        <dbReference type="EMBL" id="PRY39428.1"/>
    </source>
</evidence>
<dbReference type="PANTHER" id="PTHR43798">
    <property type="entry name" value="MONOACYLGLYCEROL LIPASE"/>
    <property type="match status" value="1"/>
</dbReference>
<accession>A0A2T0T177</accession>
<keyword evidence="1" id="KW-0378">Hydrolase</keyword>
<dbReference type="InterPro" id="IPR029058">
    <property type="entry name" value="AB_hydrolase_fold"/>
</dbReference>
<keyword evidence="3" id="KW-0808">Transferase</keyword>
<evidence type="ECO:0000256" key="1">
    <source>
        <dbReference type="ARBA" id="ARBA00022801"/>
    </source>
</evidence>
<reference evidence="3 4" key="1">
    <citation type="submission" date="2018-03" db="EMBL/GenBank/DDBJ databases">
        <title>Genomic Encyclopedia of Archaeal and Bacterial Type Strains, Phase II (KMG-II): from individual species to whole genera.</title>
        <authorList>
            <person name="Goeker M."/>
        </authorList>
    </citation>
    <scope>NUCLEOTIDE SEQUENCE [LARGE SCALE GENOMIC DNA]</scope>
    <source>
        <strain evidence="3 4">DSM 44720</strain>
    </source>
</reference>
<feature type="domain" description="Serine aminopeptidase S33" evidence="2">
    <location>
        <begin position="29"/>
        <end position="237"/>
    </location>
</feature>
<dbReference type="PANTHER" id="PTHR43798:SF31">
    <property type="entry name" value="AB HYDROLASE SUPERFAMILY PROTEIN YCLE"/>
    <property type="match status" value="1"/>
</dbReference>
<dbReference type="GO" id="GO:0016740">
    <property type="term" value="F:transferase activity"/>
    <property type="evidence" value="ECO:0007669"/>
    <property type="project" value="UniProtKB-KW"/>
</dbReference>
<dbReference type="Pfam" id="PF12146">
    <property type="entry name" value="Hydrolase_4"/>
    <property type="match status" value="1"/>
</dbReference>
<organism evidence="3 4">
    <name type="scientific">Umezawaea tangerina</name>
    <dbReference type="NCBI Taxonomy" id="84725"/>
    <lineage>
        <taxon>Bacteria</taxon>
        <taxon>Bacillati</taxon>
        <taxon>Actinomycetota</taxon>
        <taxon>Actinomycetes</taxon>
        <taxon>Pseudonocardiales</taxon>
        <taxon>Pseudonocardiaceae</taxon>
        <taxon>Umezawaea</taxon>
    </lineage>
</organism>
<dbReference type="SUPFAM" id="SSF53474">
    <property type="entry name" value="alpha/beta-Hydrolases"/>
    <property type="match status" value="1"/>
</dbReference>
<dbReference type="InterPro" id="IPR022742">
    <property type="entry name" value="Hydrolase_4"/>
</dbReference>
<dbReference type="EMBL" id="PVTF01000007">
    <property type="protein sequence ID" value="PRY39428.1"/>
    <property type="molecule type" value="Genomic_DNA"/>
</dbReference>
<dbReference type="Gene3D" id="3.40.50.1820">
    <property type="entry name" value="alpha/beta hydrolase"/>
    <property type="match status" value="1"/>
</dbReference>
<dbReference type="InterPro" id="IPR050266">
    <property type="entry name" value="AB_hydrolase_sf"/>
</dbReference>
<sequence>MGDELAKIAVNGVELGYRVHGAASGGPPLVFVHGYCMRSTSGSYEEVLELLAASRTVYALDFRGHGASPCDPADWTLAAVADDVVAFAHALGLDAPAYAGHSLGAQIGVFAEIRHPGTFSALCLLAPGPADTRRDPVDMLRFLVEHGHDRDAVREGFRGMFARPPGRMLELAVDAAVLVDSGVHRALSEQNSTHSVDDRLGEVAAPTLLVRGERDTVIAPERQHDLARKLRRCKEVAFSTEGHMLPQESPAMTAREILAFLDHDREPLVAATP</sequence>
<dbReference type="OrthoDB" id="9804723at2"/>
<proteinExistence type="predicted"/>
<name>A0A2T0T177_9PSEU</name>
<evidence type="ECO:0000259" key="2">
    <source>
        <dbReference type="Pfam" id="PF12146"/>
    </source>
</evidence>
<dbReference type="Proteomes" id="UP000239494">
    <property type="component" value="Unassembled WGS sequence"/>
</dbReference>
<keyword evidence="4" id="KW-1185">Reference proteome</keyword>
<dbReference type="AlphaFoldDB" id="A0A2T0T177"/>
<comment type="caution">
    <text evidence="3">The sequence shown here is derived from an EMBL/GenBank/DDBJ whole genome shotgun (WGS) entry which is preliminary data.</text>
</comment>
<keyword evidence="3" id="KW-0670">Pyruvate</keyword>
<dbReference type="GO" id="GO:0016020">
    <property type="term" value="C:membrane"/>
    <property type="evidence" value="ECO:0007669"/>
    <property type="project" value="TreeGrafter"/>
</dbReference>
<evidence type="ECO:0000313" key="4">
    <source>
        <dbReference type="Proteomes" id="UP000239494"/>
    </source>
</evidence>
<dbReference type="GO" id="GO:0016787">
    <property type="term" value="F:hydrolase activity"/>
    <property type="evidence" value="ECO:0007669"/>
    <property type="project" value="UniProtKB-KW"/>
</dbReference>